<dbReference type="GO" id="GO:0031177">
    <property type="term" value="F:phosphopantetheine binding"/>
    <property type="evidence" value="ECO:0007669"/>
    <property type="project" value="TreeGrafter"/>
</dbReference>
<dbReference type="InterPro" id="IPR010071">
    <property type="entry name" value="AA_adenyl_dom"/>
</dbReference>
<dbReference type="InterPro" id="IPR045851">
    <property type="entry name" value="AMP-bd_C_sf"/>
</dbReference>
<evidence type="ECO:0000313" key="8">
    <source>
        <dbReference type="Proteomes" id="UP000198975"/>
    </source>
</evidence>
<dbReference type="Gene3D" id="3.30.300.30">
    <property type="match status" value="2"/>
</dbReference>
<dbReference type="SUPFAM" id="SSF56801">
    <property type="entry name" value="Acetyl-CoA synthetase-like"/>
    <property type="match status" value="2"/>
</dbReference>
<evidence type="ECO:0000256" key="2">
    <source>
        <dbReference type="ARBA" id="ARBA00006432"/>
    </source>
</evidence>
<dbReference type="PANTHER" id="PTHR45527:SF14">
    <property type="entry name" value="PLIPASTATIN SYNTHASE SUBUNIT B"/>
    <property type="match status" value="1"/>
</dbReference>
<dbReference type="Gene3D" id="3.30.559.30">
    <property type="entry name" value="Nonribosomal peptide synthetase, condensation domain"/>
    <property type="match status" value="2"/>
</dbReference>
<dbReference type="PANTHER" id="PTHR45527">
    <property type="entry name" value="NONRIBOSOMAL PEPTIDE SYNTHETASE"/>
    <property type="match status" value="1"/>
</dbReference>
<dbReference type="PROSITE" id="PS50075">
    <property type="entry name" value="CARRIER"/>
    <property type="match status" value="1"/>
</dbReference>
<gene>
    <name evidence="7" type="ORF">GA0061071_11442</name>
</gene>
<dbReference type="SUPFAM" id="SSF47336">
    <property type="entry name" value="ACP-like"/>
    <property type="match status" value="1"/>
</dbReference>
<dbReference type="InterPro" id="IPR029058">
    <property type="entry name" value="AB_hydrolase_fold"/>
</dbReference>
<dbReference type="GO" id="GO:0044550">
    <property type="term" value="P:secondary metabolite biosynthetic process"/>
    <property type="evidence" value="ECO:0007669"/>
    <property type="project" value="UniProtKB-ARBA"/>
</dbReference>
<dbReference type="InterPro" id="IPR001242">
    <property type="entry name" value="Condensation_dom"/>
</dbReference>
<dbReference type="CDD" id="cd05930">
    <property type="entry name" value="A_NRPS"/>
    <property type="match status" value="1"/>
</dbReference>
<dbReference type="Gene3D" id="2.30.38.10">
    <property type="entry name" value="Luciferase, Domain 3"/>
    <property type="match status" value="2"/>
</dbReference>
<dbReference type="Pfam" id="PF13193">
    <property type="entry name" value="AMP-binding_C"/>
    <property type="match status" value="2"/>
</dbReference>
<comment type="similarity">
    <text evidence="2">Belongs to the ATP-dependent AMP-binding enzyme family.</text>
</comment>
<dbReference type="CDD" id="cd19544">
    <property type="entry name" value="E-C_NRPS"/>
    <property type="match status" value="1"/>
</dbReference>
<reference evidence="8" key="1">
    <citation type="submission" date="2016-08" db="EMBL/GenBank/DDBJ databases">
        <authorList>
            <person name="Varghese N."/>
            <person name="Submissions Spin"/>
        </authorList>
    </citation>
    <scope>NUCLEOTIDE SEQUENCE [LARGE SCALE GENOMIC DNA]</scope>
    <source>
        <strain evidence="8">REICA_082</strain>
    </source>
</reference>
<dbReference type="Pfam" id="PF00550">
    <property type="entry name" value="PP-binding"/>
    <property type="match status" value="1"/>
</dbReference>
<comment type="cofactor">
    <cofactor evidence="1">
        <name>pantetheine 4'-phosphate</name>
        <dbReference type="ChEBI" id="CHEBI:47942"/>
    </cofactor>
</comment>
<evidence type="ECO:0000256" key="5">
    <source>
        <dbReference type="ARBA" id="ARBA00022598"/>
    </source>
</evidence>
<dbReference type="GO" id="GO:0043041">
    <property type="term" value="P:amino acid activation for nonribosomal peptide biosynthetic process"/>
    <property type="evidence" value="ECO:0007669"/>
    <property type="project" value="TreeGrafter"/>
</dbReference>
<dbReference type="Pfam" id="PF00501">
    <property type="entry name" value="AMP-binding"/>
    <property type="match status" value="2"/>
</dbReference>
<dbReference type="EMBL" id="FMAY01000014">
    <property type="protein sequence ID" value="SCC34471.1"/>
    <property type="molecule type" value="Genomic_DNA"/>
</dbReference>
<dbReference type="PROSITE" id="PS00455">
    <property type="entry name" value="AMP_BINDING"/>
    <property type="match status" value="2"/>
</dbReference>
<dbReference type="Gene3D" id="3.40.50.980">
    <property type="match status" value="4"/>
</dbReference>
<dbReference type="InterPro" id="IPR020845">
    <property type="entry name" value="AMP-binding_CS"/>
</dbReference>
<keyword evidence="8" id="KW-1185">Reference proteome</keyword>
<dbReference type="InterPro" id="IPR000873">
    <property type="entry name" value="AMP-dep_synth/lig_dom"/>
</dbReference>
<keyword evidence="4" id="KW-0597">Phosphoprotein</keyword>
<evidence type="ECO:0000256" key="3">
    <source>
        <dbReference type="ARBA" id="ARBA00022450"/>
    </source>
</evidence>
<protein>
    <submittedName>
        <fullName evidence="7">Amino acid adenylation domain-containing protein</fullName>
    </submittedName>
</protein>
<dbReference type="FunFam" id="3.40.50.980:FF:000002">
    <property type="entry name" value="Enterobactin synthetase component F"/>
    <property type="match status" value="1"/>
</dbReference>
<feature type="domain" description="Carrier" evidence="6">
    <location>
        <begin position="1002"/>
        <end position="1076"/>
    </location>
</feature>
<dbReference type="InterPro" id="IPR009081">
    <property type="entry name" value="PP-bd_ACP"/>
</dbReference>
<evidence type="ECO:0000313" key="7">
    <source>
        <dbReference type="EMBL" id="SCC34471.1"/>
    </source>
</evidence>
<dbReference type="CDD" id="cd17643">
    <property type="entry name" value="A_NRPS_Cytc1-like"/>
    <property type="match status" value="1"/>
</dbReference>
<dbReference type="FunFam" id="2.30.38.10:FF:000001">
    <property type="entry name" value="Non-ribosomal peptide synthetase PvdI"/>
    <property type="match status" value="2"/>
</dbReference>
<dbReference type="RefSeq" id="WP_167352670.1">
    <property type="nucleotide sequence ID" value="NZ_FMAY01000014.1"/>
</dbReference>
<feature type="non-terminal residue" evidence="7">
    <location>
        <position position="2099"/>
    </location>
</feature>
<dbReference type="FunFam" id="3.40.50.12780:FF:000012">
    <property type="entry name" value="Non-ribosomal peptide synthetase"/>
    <property type="match status" value="2"/>
</dbReference>
<evidence type="ECO:0000256" key="4">
    <source>
        <dbReference type="ARBA" id="ARBA00022553"/>
    </source>
</evidence>
<dbReference type="Proteomes" id="UP000198975">
    <property type="component" value="Unassembled WGS sequence"/>
</dbReference>
<keyword evidence="3" id="KW-0596">Phosphopantetheine</keyword>
<dbReference type="SUPFAM" id="SSF52777">
    <property type="entry name" value="CoA-dependent acyltransferases"/>
    <property type="match status" value="4"/>
</dbReference>
<dbReference type="InterPro" id="IPR023213">
    <property type="entry name" value="CAT-like_dom_sf"/>
</dbReference>
<dbReference type="GO" id="GO:0005829">
    <property type="term" value="C:cytosol"/>
    <property type="evidence" value="ECO:0007669"/>
    <property type="project" value="TreeGrafter"/>
</dbReference>
<dbReference type="Pfam" id="PF00668">
    <property type="entry name" value="Condensation"/>
    <property type="match status" value="2"/>
</dbReference>
<dbReference type="InterPro" id="IPR036736">
    <property type="entry name" value="ACP-like_sf"/>
</dbReference>
<evidence type="ECO:0000256" key="1">
    <source>
        <dbReference type="ARBA" id="ARBA00001957"/>
    </source>
</evidence>
<name>A0A1C4DT71_9ENTR</name>
<proteinExistence type="inferred from homology"/>
<dbReference type="FunFam" id="1.10.1200.10:FF:000005">
    <property type="entry name" value="Nonribosomal peptide synthetase 1"/>
    <property type="match status" value="1"/>
</dbReference>
<dbReference type="GO" id="GO:0016874">
    <property type="term" value="F:ligase activity"/>
    <property type="evidence" value="ECO:0007669"/>
    <property type="project" value="UniProtKB-KW"/>
</dbReference>
<dbReference type="NCBIfam" id="TIGR01733">
    <property type="entry name" value="AA-adenyl-dom"/>
    <property type="match status" value="2"/>
</dbReference>
<dbReference type="FunFam" id="3.30.300.30:FF:000010">
    <property type="entry name" value="Enterobactin synthetase component F"/>
    <property type="match status" value="2"/>
</dbReference>
<dbReference type="InterPro" id="IPR025110">
    <property type="entry name" value="AMP-bd_C"/>
</dbReference>
<accession>A0A1C4DT71</accession>
<dbReference type="Gene3D" id="3.40.50.1820">
    <property type="entry name" value="alpha/beta hydrolase"/>
    <property type="match status" value="1"/>
</dbReference>
<evidence type="ECO:0000259" key="6">
    <source>
        <dbReference type="PROSITE" id="PS50075"/>
    </source>
</evidence>
<dbReference type="Gene3D" id="3.30.559.10">
    <property type="entry name" value="Chloramphenicol acetyltransferase-like domain"/>
    <property type="match status" value="2"/>
</dbReference>
<organism evidence="7 8">
    <name type="scientific">Kosakonia oryzendophytica</name>
    <dbReference type="NCBI Taxonomy" id="1005665"/>
    <lineage>
        <taxon>Bacteria</taxon>
        <taxon>Pseudomonadati</taxon>
        <taxon>Pseudomonadota</taxon>
        <taxon>Gammaproteobacteria</taxon>
        <taxon>Enterobacterales</taxon>
        <taxon>Enterobacteriaceae</taxon>
        <taxon>Kosakonia</taxon>
    </lineage>
</organism>
<sequence>MCISPTDIASARHLSPLNNSPLSPGECFPLSSAQQAIWLDQSLNPELTNYNIGCVVAIEGHIIPEIMSQAFEAIIKRHDAFQINLVNSDTPAQCFDSATPALLEYYDFSTVGNISQKIAQCISENFHNPFDLDKALWRSALIRSGENSWYWQFCCHHIIADGMSLSLINAELAYNYSQLIRKAMPLDDEAPSYADFITDDAAYLNSKQCVKDLEFWLERYAAHPPSLFQPLISAKKMAPLQSEPVNWVLDGELFQRIEQAAESQGLSVLHFMYAVFACYFKRTQDIEDIVLGIPLHNRRNARQKLAVGMYASVIPVRIKLTAEDTFAEIMHKAATELRYCYKHQRLPIAEIQRKTKIHQNTGRAHLFDMTLSYEPYVVDVHMEGAVVTSIKPHHRAQYPLAVTINRYAFTSNDKQNQSVIVEFNYSDAYFTTEDIVAIQSRLAVLLEGALQDLNTPVSCLPVLPDHERQQVLQAPHPLAGSRVNHLLIHEMFEAQVRQKPYAVAAVFDEKLMTYDELNRRANRLAHHLIALGVRPNDRVAIHLERGLEMVVGILGILKAGGAYVPLDPVYPGERLMYMLEDAAPVALVTQYSLANTLGKQIPTVMVDAPHSSSENIEDENNPDPALLGLATHHLAYVIYTSGSTGRPKGVMVEHRNVSRLLTTTQAHFHFTHNDRWTLCHSFSFDFSVWELFGALCSGGRLIVVPTACARSPHTLYALLCREQVTILNQTPSAFRQLIAAQDTTPHTLRCIIFGGEALEMHSLLPWVARESNRNTRLINMYGITEITVHATYYAIPLSDITPQGASLIGTPLADLRIYILDERGQPVPVGVTGELYIGGDGVARGYLNRPELTAERFLADPFAGGEGQRMYRTGDLGCWRADGNIEYLGRNDFQVKLRGFRIEPGETEAALVACDGVRDAVVTVREDTPGEKRLVAYLVAEPGHTLSPGVLRRQLSQTLAEYMLPAAWVTVAAFPLTANGKLDRRALPVPDSASVVTQGYEAPEGETERELAAVWCDLLGLERVGRHDNFFELGGHSLMMVSLLERLRRSGRVLDIRRAFAAPVLAGMARCVTAQDETDGDVPPSRIPAHCRAVTPAMLPLVTLSQAETDAVVATVSGGAANVQDIYPLSPLQEGILFHHLLEEEGDAYLLYSLLAFDSAARRGAFLGAFQQVIDRHDILRTAVCREGLSAPVQVVWRHATLPVTEFVPQGEAALPAQLRAHMDPRRRRIDLRRAPLFRAETAYDAAQQQWLLALSFHHLVCDHVTMGLICTEIAHILAGNGAALPAPQPYRNFIARTLRVPAAEHEAWFRAQLADVDTPTAPFGILNTRESGAETGEARLTTDTALTAAVVTQARRLGVSPGVLFHTALARVLAQLCGRDDVVFGTVLAGRLHAGGAGTPGMFINTLPLRLSLAGEGVRDAVLNTRSALAALLEHEQAPLSLALRCSGVPHPLPLFSTLLNYRHSPGEGGPEGLAGMTLLASEERTSYPVTFSVDETGAGFTLTAQTAAGIAPQRMAGYLLTAVSGLVSALESEPQRPLTDIPVLPADERRLLLEAFSGTRRDYPQASLIHRLFEAQVRRTPEAVAVVCEGASLSYDALNRRANRLAHRLMALGVRPDARVAVCMARSTETVVALLGILKAGGAYLPLDPASPAGRLERMLADAEPVALVSVSGQGVPPGCAVPQVWLDTLAADGEAETECNPSPEGLTSRHLAYVIYTSGSTGQPKGVMVEHRCVINLHSALKSRLGLPQPCRVTMNASIVFDASVQCWLQLLSGHTLIIVPEAVRKDSGAFLQFLLRHDVDVVDCTPVQLQGLLEAGLGDMRNPQPRWVLVGGDAISSSTWTTLQTIKQIRFFNVYGPTECTVDATICLIDNCLALPVIGQPLANTRIYILDERGQPVPVGVTGELYIGGDGVARGYLNRPELTAERFLADPFAGGEGQRMYRTGDLGRWRADGNIEYLGRNDFQVKLRGFRIEPGETEAALVACDGVRDAVVTVREDTPGEKRLVAYLVAEPGHTLSPGVLRQQLSQTLAEYMLPAAWVTVAAFPLTANGKLDRRALPVPDSASVVTQGYEAPEGETERELAAVWCDLLGLERVG</sequence>
<dbReference type="NCBIfam" id="NF003417">
    <property type="entry name" value="PRK04813.1"/>
    <property type="match status" value="2"/>
</dbReference>
<keyword evidence="5" id="KW-0436">Ligase</keyword>
<dbReference type="FunFam" id="3.40.50.980:FF:000001">
    <property type="entry name" value="Non-ribosomal peptide synthetase"/>
    <property type="match status" value="2"/>
</dbReference>